<dbReference type="InterPro" id="IPR036282">
    <property type="entry name" value="Glutathione-S-Trfase_C_sf"/>
</dbReference>
<dbReference type="KEGG" id="tpx:Turpa_2962"/>
<dbReference type="SUPFAM" id="SSF52833">
    <property type="entry name" value="Thioredoxin-like"/>
    <property type="match status" value="1"/>
</dbReference>
<organism evidence="3 4">
    <name type="scientific">Turneriella parva (strain ATCC BAA-1111 / DSM 21527 / NCTC 11395 / H)</name>
    <name type="common">Leptospira parva</name>
    <dbReference type="NCBI Taxonomy" id="869212"/>
    <lineage>
        <taxon>Bacteria</taxon>
        <taxon>Pseudomonadati</taxon>
        <taxon>Spirochaetota</taxon>
        <taxon>Spirochaetia</taxon>
        <taxon>Leptospirales</taxon>
        <taxon>Leptospiraceae</taxon>
        <taxon>Turneriella</taxon>
    </lineage>
</organism>
<evidence type="ECO:0000259" key="1">
    <source>
        <dbReference type="PROSITE" id="PS50404"/>
    </source>
</evidence>
<dbReference type="InterPro" id="IPR010987">
    <property type="entry name" value="Glutathione-S-Trfase_C-like"/>
</dbReference>
<dbReference type="PROSITE" id="PS50404">
    <property type="entry name" value="GST_NTER"/>
    <property type="match status" value="1"/>
</dbReference>
<dbReference type="Proteomes" id="UP000006048">
    <property type="component" value="Chromosome"/>
</dbReference>
<dbReference type="SFLD" id="SFLDS00019">
    <property type="entry name" value="Glutathione_Transferase_(cytos"/>
    <property type="match status" value="1"/>
</dbReference>
<dbReference type="Pfam" id="PF13417">
    <property type="entry name" value="GST_N_3"/>
    <property type="match status" value="1"/>
</dbReference>
<sequence length="224" mass="25506">MIRLHGYPISNYYNRVKMALRIKGLEFEEVKAGPAKDEAYLRVNPLGVIPTLEIDGVYFAETHPMLEYLEEKYPGTTRLLPQEAADRHRVRQLVNYIDIHIDKPIRIVRDFHTLDSSTPPALKEIILRELKLAVGSINRAARFAPYIAGNEISFADCAAYCTIPWFALLAERHLGENPLADIRGFAEYKAFLDQNPDFAELHKTAEKQIKVIERAKKFAGKVGL</sequence>
<dbReference type="OrthoDB" id="9782992at2"/>
<dbReference type="InterPro" id="IPR036249">
    <property type="entry name" value="Thioredoxin-like_sf"/>
</dbReference>
<proteinExistence type="predicted"/>
<dbReference type="PROSITE" id="PS50405">
    <property type="entry name" value="GST_CTER"/>
    <property type="match status" value="1"/>
</dbReference>
<dbReference type="InterPro" id="IPR004045">
    <property type="entry name" value="Glutathione_S-Trfase_N"/>
</dbReference>
<dbReference type="SUPFAM" id="SSF47616">
    <property type="entry name" value="GST C-terminal domain-like"/>
    <property type="match status" value="1"/>
</dbReference>
<dbReference type="Gene3D" id="3.40.30.10">
    <property type="entry name" value="Glutaredoxin"/>
    <property type="match status" value="1"/>
</dbReference>
<evidence type="ECO:0000259" key="2">
    <source>
        <dbReference type="PROSITE" id="PS50405"/>
    </source>
</evidence>
<dbReference type="Pfam" id="PF13410">
    <property type="entry name" value="GST_C_2"/>
    <property type="match status" value="1"/>
</dbReference>
<dbReference type="GO" id="GO:0005737">
    <property type="term" value="C:cytoplasm"/>
    <property type="evidence" value="ECO:0007669"/>
    <property type="project" value="TreeGrafter"/>
</dbReference>
<keyword evidence="4" id="KW-1185">Reference proteome</keyword>
<dbReference type="AlphaFoldDB" id="I4B8J4"/>
<evidence type="ECO:0000313" key="3">
    <source>
        <dbReference type="EMBL" id="AFM13601.1"/>
    </source>
</evidence>
<dbReference type="CDD" id="cd00570">
    <property type="entry name" value="GST_N_family"/>
    <property type="match status" value="1"/>
</dbReference>
<dbReference type="InterPro" id="IPR040079">
    <property type="entry name" value="Glutathione_S-Trfase"/>
</dbReference>
<dbReference type="STRING" id="869212.Turpa_2962"/>
<reference evidence="3 4" key="1">
    <citation type="submission" date="2012-06" db="EMBL/GenBank/DDBJ databases">
        <title>The complete chromosome of genome of Turneriella parva DSM 21527.</title>
        <authorList>
            <consortium name="US DOE Joint Genome Institute (JGI-PGF)"/>
            <person name="Lucas S."/>
            <person name="Han J."/>
            <person name="Lapidus A."/>
            <person name="Bruce D."/>
            <person name="Goodwin L."/>
            <person name="Pitluck S."/>
            <person name="Peters L."/>
            <person name="Kyrpides N."/>
            <person name="Mavromatis K."/>
            <person name="Ivanova N."/>
            <person name="Mikhailova N."/>
            <person name="Chertkov O."/>
            <person name="Detter J.C."/>
            <person name="Tapia R."/>
            <person name="Han C."/>
            <person name="Land M."/>
            <person name="Hauser L."/>
            <person name="Markowitz V."/>
            <person name="Cheng J.-F."/>
            <person name="Hugenholtz P."/>
            <person name="Woyke T."/>
            <person name="Wu D."/>
            <person name="Gronow S."/>
            <person name="Wellnitz S."/>
            <person name="Brambilla E."/>
            <person name="Klenk H.-P."/>
            <person name="Eisen J.A."/>
        </authorList>
    </citation>
    <scope>NUCLEOTIDE SEQUENCE [LARGE SCALE GENOMIC DNA]</scope>
    <source>
        <strain evidence="4">ATCC BAA-1111 / DSM 21527 / NCTC 11395 / H</strain>
    </source>
</reference>
<accession>I4B8J4</accession>
<gene>
    <name evidence="3" type="ordered locus">Turpa_2962</name>
</gene>
<feature type="domain" description="GST C-terminal" evidence="2">
    <location>
        <begin position="83"/>
        <end position="218"/>
    </location>
</feature>
<dbReference type="Gene3D" id="1.20.1050.10">
    <property type="match status" value="1"/>
</dbReference>
<evidence type="ECO:0000313" key="4">
    <source>
        <dbReference type="Proteomes" id="UP000006048"/>
    </source>
</evidence>
<feature type="domain" description="GST N-terminal" evidence="1">
    <location>
        <begin position="1"/>
        <end position="77"/>
    </location>
</feature>
<dbReference type="PANTHER" id="PTHR43968">
    <property type="match status" value="1"/>
</dbReference>
<dbReference type="HOGENOM" id="CLU_011226_9_3_12"/>
<dbReference type="RefSeq" id="WP_014804102.1">
    <property type="nucleotide sequence ID" value="NC_018020.1"/>
</dbReference>
<dbReference type="SFLD" id="SFLDG00358">
    <property type="entry name" value="Main_(cytGST)"/>
    <property type="match status" value="1"/>
</dbReference>
<name>I4B8J4_TURPD</name>
<dbReference type="PANTHER" id="PTHR43968:SF6">
    <property type="entry name" value="GLUTATHIONE S-TRANSFERASE OMEGA"/>
    <property type="match status" value="1"/>
</dbReference>
<protein>
    <submittedName>
        <fullName evidence="3">Glutathione S-transferase domain-containing protein</fullName>
    </submittedName>
</protein>
<dbReference type="EMBL" id="CP002959">
    <property type="protein sequence ID" value="AFM13601.1"/>
    <property type="molecule type" value="Genomic_DNA"/>
</dbReference>
<dbReference type="InterPro" id="IPR050983">
    <property type="entry name" value="GST_Omega/HSP26"/>
</dbReference>